<evidence type="ECO:0000256" key="1">
    <source>
        <dbReference type="SAM" id="MobiDB-lite"/>
    </source>
</evidence>
<evidence type="ECO:0000313" key="2">
    <source>
        <dbReference type="EMBL" id="SVA17967.1"/>
    </source>
</evidence>
<feature type="non-terminal residue" evidence="2">
    <location>
        <position position="64"/>
    </location>
</feature>
<accession>A0A381TST2</accession>
<dbReference type="EMBL" id="UINC01004943">
    <property type="protein sequence ID" value="SVA17967.1"/>
    <property type="molecule type" value="Genomic_DNA"/>
</dbReference>
<dbReference type="AlphaFoldDB" id="A0A381TST2"/>
<gene>
    <name evidence="2" type="ORF">METZ01_LOCUS70821</name>
</gene>
<feature type="region of interest" description="Disordered" evidence="1">
    <location>
        <begin position="1"/>
        <end position="64"/>
    </location>
</feature>
<reference evidence="2" key="1">
    <citation type="submission" date="2018-05" db="EMBL/GenBank/DDBJ databases">
        <authorList>
            <person name="Lanie J.A."/>
            <person name="Ng W.-L."/>
            <person name="Kazmierczak K.M."/>
            <person name="Andrzejewski T.M."/>
            <person name="Davidsen T.M."/>
            <person name="Wayne K.J."/>
            <person name="Tettelin H."/>
            <person name="Glass J.I."/>
            <person name="Rusch D."/>
            <person name="Podicherti R."/>
            <person name="Tsui H.-C.T."/>
            <person name="Winkler M.E."/>
        </authorList>
    </citation>
    <scope>NUCLEOTIDE SEQUENCE</scope>
</reference>
<name>A0A381TST2_9ZZZZ</name>
<proteinExistence type="predicted"/>
<organism evidence="2">
    <name type="scientific">marine metagenome</name>
    <dbReference type="NCBI Taxonomy" id="408172"/>
    <lineage>
        <taxon>unclassified sequences</taxon>
        <taxon>metagenomes</taxon>
        <taxon>ecological metagenomes</taxon>
    </lineage>
</organism>
<feature type="non-terminal residue" evidence="2">
    <location>
        <position position="1"/>
    </location>
</feature>
<sequence length="64" mass="6724">QRRTGGQFGRAENLDSDRQRHHQSVPGDLRSSSGIGASGGNRSTRDPATAPSAEHAISPDSRAV</sequence>
<protein>
    <submittedName>
        <fullName evidence="2">Uncharacterized protein</fullName>
    </submittedName>
</protein>